<evidence type="ECO:0000313" key="2">
    <source>
        <dbReference type="EMBL" id="GEU41814.1"/>
    </source>
</evidence>
<organism evidence="2">
    <name type="scientific">Tanacetum cinerariifolium</name>
    <name type="common">Dalmatian daisy</name>
    <name type="synonym">Chrysanthemum cinerariifolium</name>
    <dbReference type="NCBI Taxonomy" id="118510"/>
    <lineage>
        <taxon>Eukaryota</taxon>
        <taxon>Viridiplantae</taxon>
        <taxon>Streptophyta</taxon>
        <taxon>Embryophyta</taxon>
        <taxon>Tracheophyta</taxon>
        <taxon>Spermatophyta</taxon>
        <taxon>Magnoliopsida</taxon>
        <taxon>eudicotyledons</taxon>
        <taxon>Gunneridae</taxon>
        <taxon>Pentapetalae</taxon>
        <taxon>asterids</taxon>
        <taxon>campanulids</taxon>
        <taxon>Asterales</taxon>
        <taxon>Asteraceae</taxon>
        <taxon>Asteroideae</taxon>
        <taxon>Anthemideae</taxon>
        <taxon>Anthemidinae</taxon>
        <taxon>Tanacetum</taxon>
    </lineage>
</organism>
<proteinExistence type="predicted"/>
<dbReference type="InterPro" id="IPR036875">
    <property type="entry name" value="Znf_CCHC_sf"/>
</dbReference>
<dbReference type="PANTHER" id="PTHR33223">
    <property type="entry name" value="CCHC-TYPE DOMAIN-CONTAINING PROTEIN"/>
    <property type="match status" value="1"/>
</dbReference>
<dbReference type="GO" id="GO:0003676">
    <property type="term" value="F:nucleic acid binding"/>
    <property type="evidence" value="ECO:0007669"/>
    <property type="project" value="InterPro"/>
</dbReference>
<dbReference type="GO" id="GO:0008270">
    <property type="term" value="F:zinc ion binding"/>
    <property type="evidence" value="ECO:0007669"/>
    <property type="project" value="InterPro"/>
</dbReference>
<evidence type="ECO:0000256" key="1">
    <source>
        <dbReference type="SAM" id="MobiDB-lite"/>
    </source>
</evidence>
<gene>
    <name evidence="2" type="ORF">Tci_013792</name>
</gene>
<accession>A0A6L2K1Q9</accession>
<dbReference type="PANTHER" id="PTHR33223:SF11">
    <property type="entry name" value="ELEMENT PROTEIN, PUTATIVE-RELATED"/>
    <property type="match status" value="1"/>
</dbReference>
<reference evidence="2" key="1">
    <citation type="journal article" date="2019" name="Sci. Rep.">
        <title>Draft genome of Tanacetum cinerariifolium, the natural source of mosquito coil.</title>
        <authorList>
            <person name="Yamashiro T."/>
            <person name="Shiraishi A."/>
            <person name="Satake H."/>
            <person name="Nakayama K."/>
        </authorList>
    </citation>
    <scope>NUCLEOTIDE SEQUENCE</scope>
</reference>
<sequence>MPISRVIGISSNRHIYNSLKQFDQNLLNAAAGGNLLNRTPRDALTIIENKLKELVLMNKANQQASVKAIKETYVTCGGPHPYYECLATDNHIFNASAATGNYNKGALIMRNKEGIDELDIDDLYNNLTVFKADLKDHRSSGQASSSSYTIDLMFSFFTSQSNSPQLDDEDLEHINHVDLEEMNLKWQVAKLSMRVKRYYKKTRRKINFNSKEPIGFDKTKVECFNCHRRGRFARECRAPINQRNRNRDARYRNRDNNKRTILVESSDSLVIQDYAWIMQDGLGYNWSYIAQEEPTEFALMAYTSGTNTELIVHQKNEVAYVEKMAVLEFEVKDKGNAIIRLTSQLDQTLKEKEYLKAKLEQFEISSKNLNKIINSQPSAKDKTGLGYGDQLSESDSEVLPSVFDSRSSDGDDNPTNDRFKKDDGYHAVPPFLTRNYMPRLADLSFAGLDDSVYRPIENKDSASISKSEPSLIKTSNISVAMPKVDSMRSSGVIIEDWVSDDEDTLVDTHADRKDWNGNLTQNPRRSNRRRIPNIFESGIRTIEEIVPMADRTMEELLQAPMEGDVSNDAIKLMLFSYSLEGAARIWYEKEPPNSILTWDDLVNKFHVHHHGFSELTQIDTFYNGLIEQDQDSLNAVAGGNLLNKTTREELKIIENKSKVRYSRSKSNVSRVNTNARDNVSKTDDRIDKLVDQILNLVEIVNQQVITPASAKANQPSTSCTLLTNTVPNPKGEMKAVSTRSGLAYKGTSIPTNSLLEKVVEQNTKEIMDKEHSNCPGCIAQVQHLVMPISIMEPDVSRAQSKHTIPYPSRLNDQKLWMEVCHALADLGAADPRVPLILEISFLRTDRALIDVYGEEITLRVNDESVTFNLNQTMRYSSTCDDNSVNRVDVIDITCEEFVQDVLYFQYNRKRSNPTLVFDSLDSESDFCKEPSQIFFTNTYSIWRK</sequence>
<dbReference type="AlphaFoldDB" id="A0A6L2K1Q9"/>
<dbReference type="SUPFAM" id="SSF57756">
    <property type="entry name" value="Retrovirus zinc finger-like domains"/>
    <property type="match status" value="1"/>
</dbReference>
<protein>
    <submittedName>
        <fullName evidence="2">Ribonuclease H-like domain-containing protein</fullName>
    </submittedName>
</protein>
<dbReference type="EMBL" id="BKCJ010001487">
    <property type="protein sequence ID" value="GEU41814.1"/>
    <property type="molecule type" value="Genomic_DNA"/>
</dbReference>
<comment type="caution">
    <text evidence="2">The sequence shown here is derived from an EMBL/GenBank/DDBJ whole genome shotgun (WGS) entry which is preliminary data.</text>
</comment>
<feature type="region of interest" description="Disordered" evidence="1">
    <location>
        <begin position="379"/>
        <end position="423"/>
    </location>
</feature>
<name>A0A6L2K1Q9_TANCI</name>